<dbReference type="Pfam" id="PF18130">
    <property type="entry name" value="ATPgrasp_N"/>
    <property type="match status" value="1"/>
</dbReference>
<evidence type="ECO:0000259" key="5">
    <source>
        <dbReference type="PROSITE" id="PS50975"/>
    </source>
</evidence>
<dbReference type="InterPro" id="IPR052032">
    <property type="entry name" value="ATP-dep_AA_Ligase"/>
</dbReference>
<keyword evidence="3 4" id="KW-0067">ATP-binding</keyword>
<reference evidence="6 7" key="1">
    <citation type="journal article" date="2013" name="BMC Genomics">
        <title>Genomics-driven discovery of the pneumocandin biosynthetic gene cluster in the fungus Glarea lozoyensis.</title>
        <authorList>
            <person name="Chen L."/>
            <person name="Yue Q."/>
            <person name="Zhang X."/>
            <person name="Xiang M."/>
            <person name="Wang C."/>
            <person name="Li S."/>
            <person name="Che Y."/>
            <person name="Ortiz-Lopez F.J."/>
            <person name="Bills G.F."/>
            <person name="Liu X."/>
            <person name="An Z."/>
        </authorList>
    </citation>
    <scope>NUCLEOTIDE SEQUENCE [LARGE SCALE GENOMIC DNA]</scope>
    <source>
        <strain evidence="7">ATCC 20868 / MF5171</strain>
    </source>
</reference>
<dbReference type="STRING" id="1116229.S3DY97"/>
<dbReference type="OrthoDB" id="434648at2759"/>
<evidence type="ECO:0000256" key="4">
    <source>
        <dbReference type="PROSITE-ProRule" id="PRU00409"/>
    </source>
</evidence>
<evidence type="ECO:0000256" key="1">
    <source>
        <dbReference type="ARBA" id="ARBA00022598"/>
    </source>
</evidence>
<dbReference type="PANTHER" id="PTHR43585">
    <property type="entry name" value="FUMIPYRROLE BIOSYNTHESIS PROTEIN C"/>
    <property type="match status" value="1"/>
</dbReference>
<dbReference type="AlphaFoldDB" id="S3DY97"/>
<sequence>MAALNNVPVEATWTWSLDKLPEGTGTVVVNIYPDSSFENSIECSSEGCDPSVAMQFLLDHVPEGNNLVKLLLSVKSGYIIQSDFLDRRMVDCLNVTKVQGFVAPGQHIEGCTAEAYQSMSFSGLLEYCYGAIVIRDDSSVSVAARSTAINDELGKRLSYPWLSLSLIPRKRLALVGAGSLLKVHGFLVAAASLNIALVVFDNAGHWLSDEIYRNFREEFVPLDMTVNAEITQRIALAVTEYQSTNTKEQHLDGILSVEEHLHTIIAHAATKLGFNTSPPESVGLAQNKYATRQLDKNIFCRLVSCPADLEAVLSEEGSKLLYPLIVKPSKGWSSEGVWKVADQKELHEKVTSLWRESFTAWHGHDVVIETYIDGPEVDANMVLVDGKVVFFEVNDDFPSAGDYDSNERGARVANFVETSNMLPSALPSSELKSLQKRLHELALAAGFRNAVLHIEAKLRNSSCYYAKDSDGDRLVELQFRMPPTTTTQPKDVFLLEINPRAPGWQEIEATAHTYGVSYYSIALLNALGDKQRIAFLSVPFVGGPQYHMQLLFVSAQKGGVYKYGDICKTVLESDSQGSSQSENLSDHVVKSANLMEDGEKVLDPGTGQVYGNFIAFFLVMSRTSRKEAMRIGCEIERRVREHTNGF</sequence>
<dbReference type="HOGENOM" id="CLU_017280_0_0_1"/>
<dbReference type="KEGG" id="glz:GLAREA_09059"/>
<protein>
    <submittedName>
        <fullName evidence="6">Glutathione synthetase ATP-binding protein</fullName>
    </submittedName>
</protein>
<dbReference type="PANTHER" id="PTHR43585:SF2">
    <property type="entry name" value="ATP-GRASP ENZYME FSQD"/>
    <property type="match status" value="1"/>
</dbReference>
<dbReference type="GO" id="GO:0005524">
    <property type="term" value="F:ATP binding"/>
    <property type="evidence" value="ECO:0007669"/>
    <property type="project" value="UniProtKB-UniRule"/>
</dbReference>
<dbReference type="GeneID" id="19468107"/>
<dbReference type="Gene3D" id="3.30.470.20">
    <property type="entry name" value="ATP-grasp fold, B domain"/>
    <property type="match status" value="1"/>
</dbReference>
<organism evidence="6 7">
    <name type="scientific">Glarea lozoyensis (strain ATCC 20868 / MF5171)</name>
    <dbReference type="NCBI Taxonomy" id="1116229"/>
    <lineage>
        <taxon>Eukaryota</taxon>
        <taxon>Fungi</taxon>
        <taxon>Dikarya</taxon>
        <taxon>Ascomycota</taxon>
        <taxon>Pezizomycotina</taxon>
        <taxon>Leotiomycetes</taxon>
        <taxon>Helotiales</taxon>
        <taxon>Helotiaceae</taxon>
        <taxon>Glarea</taxon>
    </lineage>
</organism>
<dbReference type="EMBL" id="KE145352">
    <property type="protein sequence ID" value="EPE36896.1"/>
    <property type="molecule type" value="Genomic_DNA"/>
</dbReference>
<name>S3DY97_GLAL2</name>
<proteinExistence type="predicted"/>
<dbReference type="GO" id="GO:0046872">
    <property type="term" value="F:metal ion binding"/>
    <property type="evidence" value="ECO:0007669"/>
    <property type="project" value="InterPro"/>
</dbReference>
<dbReference type="PROSITE" id="PS50975">
    <property type="entry name" value="ATP_GRASP"/>
    <property type="match status" value="1"/>
</dbReference>
<evidence type="ECO:0000256" key="3">
    <source>
        <dbReference type="ARBA" id="ARBA00022840"/>
    </source>
</evidence>
<feature type="domain" description="ATP-grasp" evidence="5">
    <location>
        <begin position="296"/>
        <end position="527"/>
    </location>
</feature>
<dbReference type="Pfam" id="PF13535">
    <property type="entry name" value="ATP-grasp_4"/>
    <property type="match status" value="1"/>
</dbReference>
<dbReference type="eggNOG" id="ENOG502QT0U">
    <property type="taxonomic scope" value="Eukaryota"/>
</dbReference>
<accession>S3DY97</accession>
<dbReference type="Gene3D" id="3.40.50.20">
    <property type="match status" value="1"/>
</dbReference>
<dbReference type="SUPFAM" id="SSF56059">
    <property type="entry name" value="Glutathione synthetase ATP-binding domain-like"/>
    <property type="match status" value="1"/>
</dbReference>
<evidence type="ECO:0000313" key="7">
    <source>
        <dbReference type="Proteomes" id="UP000016922"/>
    </source>
</evidence>
<evidence type="ECO:0000313" key="6">
    <source>
        <dbReference type="EMBL" id="EPE36896.1"/>
    </source>
</evidence>
<dbReference type="InterPro" id="IPR013815">
    <property type="entry name" value="ATP_grasp_subdomain_1"/>
</dbReference>
<keyword evidence="2 4" id="KW-0547">Nucleotide-binding</keyword>
<dbReference type="InterPro" id="IPR041472">
    <property type="entry name" value="BL00235/CARNS1_N"/>
</dbReference>
<dbReference type="InterPro" id="IPR011761">
    <property type="entry name" value="ATP-grasp"/>
</dbReference>
<dbReference type="RefSeq" id="XP_008076211.1">
    <property type="nucleotide sequence ID" value="XM_008078020.1"/>
</dbReference>
<keyword evidence="7" id="KW-1185">Reference proteome</keyword>
<gene>
    <name evidence="6" type="ORF">GLAREA_09059</name>
</gene>
<dbReference type="Gene3D" id="3.30.1490.20">
    <property type="entry name" value="ATP-grasp fold, A domain"/>
    <property type="match status" value="1"/>
</dbReference>
<dbReference type="GO" id="GO:0016874">
    <property type="term" value="F:ligase activity"/>
    <property type="evidence" value="ECO:0007669"/>
    <property type="project" value="UniProtKB-KW"/>
</dbReference>
<evidence type="ECO:0000256" key="2">
    <source>
        <dbReference type="ARBA" id="ARBA00022741"/>
    </source>
</evidence>
<dbReference type="Proteomes" id="UP000016922">
    <property type="component" value="Unassembled WGS sequence"/>
</dbReference>
<dbReference type="OMA" id="ENLVHAC"/>
<keyword evidence="1" id="KW-0436">Ligase</keyword>